<gene>
    <name evidence="3" type="ORF">TVAG_204990</name>
</gene>
<feature type="region of interest" description="Disordered" evidence="1">
    <location>
        <begin position="259"/>
        <end position="387"/>
    </location>
</feature>
<protein>
    <submittedName>
        <fullName evidence="3">Uncharacterized protein</fullName>
    </submittedName>
</protein>
<dbReference type="PANTHER" id="PTHR16861:SF9">
    <property type="entry name" value="CELL WALL INTEGRITY AND STRESS RESPONSE COMPONENT 1"/>
    <property type="match status" value="1"/>
</dbReference>
<dbReference type="PANTHER" id="PTHR16861">
    <property type="entry name" value="GLYCOPROTEIN 38"/>
    <property type="match status" value="1"/>
</dbReference>
<feature type="transmembrane region" description="Helical" evidence="2">
    <location>
        <begin position="394"/>
        <end position="417"/>
    </location>
</feature>
<keyword evidence="4" id="KW-1185">Reference proteome</keyword>
<accession>A2EJ01</accession>
<dbReference type="AlphaFoldDB" id="A2EJ01"/>
<keyword evidence="2" id="KW-1133">Transmembrane helix</keyword>
<keyword evidence="2" id="KW-0472">Membrane</keyword>
<dbReference type="KEGG" id="tva:4765293"/>
<evidence type="ECO:0000313" key="4">
    <source>
        <dbReference type="Proteomes" id="UP000001542"/>
    </source>
</evidence>
<proteinExistence type="predicted"/>
<dbReference type="RefSeq" id="XP_001319614.1">
    <property type="nucleotide sequence ID" value="XM_001319579.1"/>
</dbReference>
<dbReference type="Proteomes" id="UP000001542">
    <property type="component" value="Unassembled WGS sequence"/>
</dbReference>
<dbReference type="VEuPathDB" id="TrichDB:TVAGG3_0661760"/>
<reference evidence="3" key="1">
    <citation type="submission" date="2006-10" db="EMBL/GenBank/DDBJ databases">
        <authorList>
            <person name="Amadeo P."/>
            <person name="Zhao Q."/>
            <person name="Wortman J."/>
            <person name="Fraser-Liggett C."/>
            <person name="Carlton J."/>
        </authorList>
    </citation>
    <scope>NUCLEOTIDE SEQUENCE</scope>
    <source>
        <strain evidence="3">G3</strain>
    </source>
</reference>
<dbReference type="InParanoid" id="A2EJ01"/>
<keyword evidence="2" id="KW-0812">Transmembrane</keyword>
<evidence type="ECO:0000256" key="1">
    <source>
        <dbReference type="SAM" id="MobiDB-lite"/>
    </source>
</evidence>
<feature type="compositionally biased region" description="Polar residues" evidence="1">
    <location>
        <begin position="359"/>
        <end position="385"/>
    </location>
</feature>
<feature type="compositionally biased region" description="Low complexity" evidence="1">
    <location>
        <begin position="259"/>
        <end position="342"/>
    </location>
</feature>
<evidence type="ECO:0000313" key="3">
    <source>
        <dbReference type="EMBL" id="EAY07391.1"/>
    </source>
</evidence>
<reference evidence="3" key="2">
    <citation type="journal article" date="2007" name="Science">
        <title>Draft genome sequence of the sexually transmitted pathogen Trichomonas vaginalis.</title>
        <authorList>
            <person name="Carlton J.M."/>
            <person name="Hirt R.P."/>
            <person name="Silva J.C."/>
            <person name="Delcher A.L."/>
            <person name="Schatz M."/>
            <person name="Zhao Q."/>
            <person name="Wortman J.R."/>
            <person name="Bidwell S.L."/>
            <person name="Alsmark U.C.M."/>
            <person name="Besteiro S."/>
            <person name="Sicheritz-Ponten T."/>
            <person name="Noel C.J."/>
            <person name="Dacks J.B."/>
            <person name="Foster P.G."/>
            <person name="Simillion C."/>
            <person name="Van de Peer Y."/>
            <person name="Miranda-Saavedra D."/>
            <person name="Barton G.J."/>
            <person name="Westrop G.D."/>
            <person name="Mueller S."/>
            <person name="Dessi D."/>
            <person name="Fiori P.L."/>
            <person name="Ren Q."/>
            <person name="Paulsen I."/>
            <person name="Zhang H."/>
            <person name="Bastida-Corcuera F.D."/>
            <person name="Simoes-Barbosa A."/>
            <person name="Brown M.T."/>
            <person name="Hayes R.D."/>
            <person name="Mukherjee M."/>
            <person name="Okumura C.Y."/>
            <person name="Schneider R."/>
            <person name="Smith A.J."/>
            <person name="Vanacova S."/>
            <person name="Villalvazo M."/>
            <person name="Haas B.J."/>
            <person name="Pertea M."/>
            <person name="Feldblyum T.V."/>
            <person name="Utterback T.R."/>
            <person name="Shu C.L."/>
            <person name="Osoegawa K."/>
            <person name="de Jong P.J."/>
            <person name="Hrdy I."/>
            <person name="Horvathova L."/>
            <person name="Zubacova Z."/>
            <person name="Dolezal P."/>
            <person name="Malik S.B."/>
            <person name="Logsdon J.M. Jr."/>
            <person name="Henze K."/>
            <person name="Gupta A."/>
            <person name="Wang C.C."/>
            <person name="Dunne R.L."/>
            <person name="Upcroft J.A."/>
            <person name="Upcroft P."/>
            <person name="White O."/>
            <person name="Salzberg S.L."/>
            <person name="Tang P."/>
            <person name="Chiu C.-H."/>
            <person name="Lee Y.-S."/>
            <person name="Embley T.M."/>
            <person name="Coombs G.H."/>
            <person name="Mottram J.C."/>
            <person name="Tachezy J."/>
            <person name="Fraser-Liggett C.M."/>
            <person name="Johnson P.J."/>
        </authorList>
    </citation>
    <scope>NUCLEOTIDE SEQUENCE [LARGE SCALE GENOMIC DNA]</scope>
    <source>
        <strain evidence="3">G3</strain>
    </source>
</reference>
<dbReference type="SMR" id="A2EJ01"/>
<name>A2EJ01_TRIV3</name>
<dbReference type="VEuPathDB" id="TrichDB:TVAG_204990"/>
<dbReference type="EMBL" id="DS113401">
    <property type="protein sequence ID" value="EAY07391.1"/>
    <property type="molecule type" value="Genomic_DNA"/>
</dbReference>
<sequence length="456" mass="49682">MSLFCEPFRYEICRFANVYSDSYGGAIYCENSNLYVDKSVADTCYSTCENSGYNNLNKQDINKGQFIHAEKGGRCILNRTTITNCAPNDKLGYFPQRPLHFQVVHSLKLNTINLSGNHLTWGSGFALEGTLESARYINIDSSSSNMVAIELVNAPQTTLEYVYLSNIDQQCSANACNLGLLYFTNSQARFNNVFITNLPQNYLIYKPNDQSSSCTFNNYKLYEGAKIDGITLETEAASIEQNSRNYITEEERLRLLGLLEPSTSTSTSTSSEETTSSSTTTSSEEITSSSTTTSSEETTSSSTTTSSEETSSSSTTSSEETTSSSSTTSSEETTSSSSTSSEINPDPNIPTPLPEKPSEQTPSQTQIATKGPDSNTDPKNNQNEKISGLPKNTFIAVIVSVIVAVIIIIAIVVFLIVRRAKNKPHDVTSSDSPSLEDEDFNAPTPEAEIDGLVINL</sequence>
<evidence type="ECO:0000256" key="2">
    <source>
        <dbReference type="SAM" id="Phobius"/>
    </source>
</evidence>
<feature type="region of interest" description="Disordered" evidence="1">
    <location>
        <begin position="423"/>
        <end position="446"/>
    </location>
</feature>
<organism evidence="3 4">
    <name type="scientific">Trichomonas vaginalis (strain ATCC PRA-98 / G3)</name>
    <dbReference type="NCBI Taxonomy" id="412133"/>
    <lineage>
        <taxon>Eukaryota</taxon>
        <taxon>Metamonada</taxon>
        <taxon>Parabasalia</taxon>
        <taxon>Trichomonadida</taxon>
        <taxon>Trichomonadidae</taxon>
        <taxon>Trichomonas</taxon>
    </lineage>
</organism>